<comment type="caution">
    <text evidence="2">The sequence shown here is derived from an EMBL/GenBank/DDBJ whole genome shotgun (WGS) entry which is preliminary data.</text>
</comment>
<dbReference type="OrthoDB" id="7699088at2759"/>
<dbReference type="GO" id="GO:0003676">
    <property type="term" value="F:nucleic acid binding"/>
    <property type="evidence" value="ECO:0007669"/>
    <property type="project" value="InterPro"/>
</dbReference>
<dbReference type="Gene3D" id="3.30.420.10">
    <property type="entry name" value="Ribonuclease H-like superfamily/Ribonuclease H"/>
    <property type="match status" value="1"/>
</dbReference>
<dbReference type="PANTHER" id="PTHR47326:SF1">
    <property type="entry name" value="HTH PSQ-TYPE DOMAIN-CONTAINING PROTEIN"/>
    <property type="match status" value="1"/>
</dbReference>
<dbReference type="Proteomes" id="UP000279307">
    <property type="component" value="Chromosome 12"/>
</dbReference>
<reference evidence="2" key="1">
    <citation type="journal article" date="2018" name="Genome Res.">
        <title>The genomic architecture and molecular evolution of ant odorant receptors.</title>
        <authorList>
            <person name="McKenzie S.K."/>
            <person name="Kronauer D.J.C."/>
        </authorList>
    </citation>
    <scope>NUCLEOTIDE SEQUENCE [LARGE SCALE GENOMIC DNA]</scope>
    <source>
        <strain evidence="2">Clonal line C1</strain>
    </source>
</reference>
<organism evidence="2">
    <name type="scientific">Ooceraea biroi</name>
    <name type="common">Clonal raider ant</name>
    <name type="synonym">Cerapachys biroi</name>
    <dbReference type="NCBI Taxonomy" id="2015173"/>
    <lineage>
        <taxon>Eukaryota</taxon>
        <taxon>Metazoa</taxon>
        <taxon>Ecdysozoa</taxon>
        <taxon>Arthropoda</taxon>
        <taxon>Hexapoda</taxon>
        <taxon>Insecta</taxon>
        <taxon>Pterygota</taxon>
        <taxon>Neoptera</taxon>
        <taxon>Endopterygota</taxon>
        <taxon>Hymenoptera</taxon>
        <taxon>Apocrita</taxon>
        <taxon>Aculeata</taxon>
        <taxon>Formicoidea</taxon>
        <taxon>Formicidae</taxon>
        <taxon>Dorylinae</taxon>
        <taxon>Ooceraea</taxon>
    </lineage>
</organism>
<gene>
    <name evidence="2" type="ORF">DMN91_011812</name>
</gene>
<dbReference type="AlphaFoldDB" id="A0A3L8D708"/>
<protein>
    <recommendedName>
        <fullName evidence="1">DUF4817 domain-containing protein</fullName>
    </recommendedName>
</protein>
<dbReference type="EMBL" id="QOIP01000012">
    <property type="protein sequence ID" value="RLU16054.1"/>
    <property type="molecule type" value="Genomic_DNA"/>
</dbReference>
<feature type="domain" description="DUF4817" evidence="1">
    <location>
        <begin position="6"/>
        <end position="58"/>
    </location>
</feature>
<sequence length="356" mass="41284">MAQFSAREYTDMVITYGMAGENGNAAVRLYAERFPDRVHPSYVTLTRCIQRLRETGSVVPNRVRPGAVMRHDVRTEERILREFERNPRNSVRRVAGALGISNSLVHRTLRRSGLRPYHYQRVQQLLPGDAQPRIFFCEGFLAQCRRNISFPDRILWTDEATFTPNGVFNSHNFVRWEEENPHAVRQGAFQRRWAINVWAGMIGDQVIGPYFLPPRLTGQLYAEFLANQLPALLEDVPLDVRAELIFQHDGAPAHFSRQVWNLLDARFPDRWMGRGGPIIWPARSPDLNVLDYFVWGYIKTAIEDRRDGTEQEVREAIVAAFDTITPYMAHRATRNITRRVEICVREGGRHFEQFLH</sequence>
<reference evidence="2" key="2">
    <citation type="submission" date="2018-07" db="EMBL/GenBank/DDBJ databases">
        <authorList>
            <person name="Mckenzie S.K."/>
            <person name="Kronauer D.J.C."/>
        </authorList>
    </citation>
    <scope>NUCLEOTIDE SEQUENCE</scope>
    <source>
        <strain evidence="2">Clonal line C1</strain>
    </source>
</reference>
<dbReference type="InterPro" id="IPR036397">
    <property type="entry name" value="RNaseH_sf"/>
</dbReference>
<name>A0A3L8D708_OOCBI</name>
<proteinExistence type="predicted"/>
<evidence type="ECO:0000259" key="1">
    <source>
        <dbReference type="Pfam" id="PF16087"/>
    </source>
</evidence>
<evidence type="ECO:0000313" key="2">
    <source>
        <dbReference type="EMBL" id="RLU16054.1"/>
    </source>
</evidence>
<dbReference type="PANTHER" id="PTHR47326">
    <property type="entry name" value="TRANSPOSABLE ELEMENT TC3 TRANSPOSASE-LIKE PROTEIN"/>
    <property type="match status" value="1"/>
</dbReference>
<dbReference type="Pfam" id="PF13412">
    <property type="entry name" value="HTH_24"/>
    <property type="match status" value="1"/>
</dbReference>
<dbReference type="Pfam" id="PF16087">
    <property type="entry name" value="DUF4817"/>
    <property type="match status" value="1"/>
</dbReference>
<accession>A0A3L8D708</accession>
<dbReference type="InterPro" id="IPR032135">
    <property type="entry name" value="DUF4817"/>
</dbReference>